<keyword evidence="6" id="KW-0812">Transmembrane</keyword>
<keyword evidence="4" id="KW-1015">Disulfide bond</keyword>
<sequence>MRIFASICIILCSTLSQTSARGSQQIVNGISSDIQPFMVSIRHLTMDADRFGSGHICGGSILSHNLILTTASCLIDQDNHFLEIAEISIIAGTNRRYEEFNAVSVFPRAISIHPNHVVNNIALIETWPMPKDSRNIHPINMILEPPIPGDSCEIYGFGQALSLTGPAQLQKGTIQIVDSSACHGHQVNSLCSSGSTFPCNGDSGGGLICDEQLAGLIDNIDFDFCRIAEDVMHVSYIDIGPYRDWIIEHMRTIEMTLAGVDGNGGKMKIGAGFLIIIVNFLVIFMLKM</sequence>
<evidence type="ECO:0000259" key="8">
    <source>
        <dbReference type="PROSITE" id="PS50240"/>
    </source>
</evidence>
<keyword evidence="6" id="KW-0472">Membrane</keyword>
<evidence type="ECO:0000256" key="2">
    <source>
        <dbReference type="ARBA" id="ARBA00022801"/>
    </source>
</evidence>
<dbReference type="InterPro" id="IPR043504">
    <property type="entry name" value="Peptidase_S1_PA_chymotrypsin"/>
</dbReference>
<protein>
    <recommendedName>
        <fullName evidence="8">Peptidase S1 domain-containing protein</fullName>
    </recommendedName>
</protein>
<dbReference type="Gene3D" id="2.40.10.10">
    <property type="entry name" value="Trypsin-like serine proteases"/>
    <property type="match status" value="1"/>
</dbReference>
<reference evidence="9" key="1">
    <citation type="submission" date="2022-01" db="EMBL/GenBank/DDBJ databases">
        <authorList>
            <person name="King R."/>
        </authorList>
    </citation>
    <scope>NUCLEOTIDE SEQUENCE</scope>
</reference>
<evidence type="ECO:0000313" key="10">
    <source>
        <dbReference type="Proteomes" id="UP001153620"/>
    </source>
</evidence>
<dbReference type="OrthoDB" id="7729212at2759"/>
<dbReference type="SUPFAM" id="SSF50494">
    <property type="entry name" value="Trypsin-like serine proteases"/>
    <property type="match status" value="1"/>
</dbReference>
<dbReference type="GO" id="GO:0006508">
    <property type="term" value="P:proteolysis"/>
    <property type="evidence" value="ECO:0007669"/>
    <property type="project" value="UniProtKB-KW"/>
</dbReference>
<feature type="domain" description="Peptidase S1" evidence="8">
    <location>
        <begin position="26"/>
        <end position="251"/>
    </location>
</feature>
<proteinExistence type="inferred from homology"/>
<keyword evidence="2" id="KW-0378">Hydrolase</keyword>
<evidence type="ECO:0000256" key="5">
    <source>
        <dbReference type="ARBA" id="ARBA00024195"/>
    </source>
</evidence>
<dbReference type="SMART" id="SM00020">
    <property type="entry name" value="Tryp_SPc"/>
    <property type="match status" value="1"/>
</dbReference>
<evidence type="ECO:0000256" key="1">
    <source>
        <dbReference type="ARBA" id="ARBA00022670"/>
    </source>
</evidence>
<gene>
    <name evidence="9" type="ORF">CHIRRI_LOCUS13593</name>
</gene>
<evidence type="ECO:0000313" key="9">
    <source>
        <dbReference type="EMBL" id="CAG9810780.1"/>
    </source>
</evidence>
<dbReference type="AlphaFoldDB" id="A0A9N9WY59"/>
<feature type="signal peptide" evidence="7">
    <location>
        <begin position="1"/>
        <end position="20"/>
    </location>
</feature>
<dbReference type="Pfam" id="PF00089">
    <property type="entry name" value="Trypsin"/>
    <property type="match status" value="1"/>
</dbReference>
<dbReference type="PANTHER" id="PTHR24276">
    <property type="entry name" value="POLYSERASE-RELATED"/>
    <property type="match status" value="1"/>
</dbReference>
<keyword evidence="3" id="KW-0720">Serine protease</keyword>
<dbReference type="InterPro" id="IPR001254">
    <property type="entry name" value="Trypsin_dom"/>
</dbReference>
<name>A0A9N9WY59_9DIPT</name>
<dbReference type="EMBL" id="OU895880">
    <property type="protein sequence ID" value="CAG9810780.1"/>
    <property type="molecule type" value="Genomic_DNA"/>
</dbReference>
<feature type="chain" id="PRO_5040450855" description="Peptidase S1 domain-containing protein" evidence="7">
    <location>
        <begin position="21"/>
        <end position="288"/>
    </location>
</feature>
<evidence type="ECO:0000256" key="7">
    <source>
        <dbReference type="SAM" id="SignalP"/>
    </source>
</evidence>
<dbReference type="Proteomes" id="UP001153620">
    <property type="component" value="Chromosome 4"/>
</dbReference>
<dbReference type="PANTHER" id="PTHR24276:SF91">
    <property type="entry name" value="AT26814P-RELATED"/>
    <property type="match status" value="1"/>
</dbReference>
<dbReference type="GO" id="GO:0004252">
    <property type="term" value="F:serine-type endopeptidase activity"/>
    <property type="evidence" value="ECO:0007669"/>
    <property type="project" value="InterPro"/>
</dbReference>
<keyword evidence="7" id="KW-0732">Signal</keyword>
<keyword evidence="6" id="KW-1133">Transmembrane helix</keyword>
<evidence type="ECO:0000256" key="3">
    <source>
        <dbReference type="ARBA" id="ARBA00022825"/>
    </source>
</evidence>
<dbReference type="InterPro" id="IPR050430">
    <property type="entry name" value="Peptidase_S1"/>
</dbReference>
<comment type="similarity">
    <text evidence="5">Belongs to the peptidase S1 family. CLIP subfamily.</text>
</comment>
<accession>A0A9N9WY59</accession>
<evidence type="ECO:0000256" key="6">
    <source>
        <dbReference type="SAM" id="Phobius"/>
    </source>
</evidence>
<dbReference type="InterPro" id="IPR009003">
    <property type="entry name" value="Peptidase_S1_PA"/>
</dbReference>
<keyword evidence="1" id="KW-0645">Protease</keyword>
<feature type="transmembrane region" description="Helical" evidence="6">
    <location>
        <begin position="269"/>
        <end position="286"/>
    </location>
</feature>
<keyword evidence="10" id="KW-1185">Reference proteome</keyword>
<evidence type="ECO:0000256" key="4">
    <source>
        <dbReference type="ARBA" id="ARBA00023157"/>
    </source>
</evidence>
<dbReference type="PROSITE" id="PS50240">
    <property type="entry name" value="TRYPSIN_DOM"/>
    <property type="match status" value="1"/>
</dbReference>
<reference evidence="9" key="2">
    <citation type="submission" date="2022-10" db="EMBL/GenBank/DDBJ databases">
        <authorList>
            <consortium name="ENA_rothamsted_submissions"/>
            <consortium name="culmorum"/>
            <person name="King R."/>
        </authorList>
    </citation>
    <scope>NUCLEOTIDE SEQUENCE</scope>
</reference>
<organism evidence="9 10">
    <name type="scientific">Chironomus riparius</name>
    <dbReference type="NCBI Taxonomy" id="315576"/>
    <lineage>
        <taxon>Eukaryota</taxon>
        <taxon>Metazoa</taxon>
        <taxon>Ecdysozoa</taxon>
        <taxon>Arthropoda</taxon>
        <taxon>Hexapoda</taxon>
        <taxon>Insecta</taxon>
        <taxon>Pterygota</taxon>
        <taxon>Neoptera</taxon>
        <taxon>Endopterygota</taxon>
        <taxon>Diptera</taxon>
        <taxon>Nematocera</taxon>
        <taxon>Chironomoidea</taxon>
        <taxon>Chironomidae</taxon>
        <taxon>Chironominae</taxon>
        <taxon>Chironomus</taxon>
    </lineage>
</organism>